<evidence type="ECO:0000259" key="3">
    <source>
        <dbReference type="Pfam" id="PF01494"/>
    </source>
</evidence>
<proteinExistence type="predicted"/>
<keyword evidence="5" id="KW-1185">Reference proteome</keyword>
<protein>
    <submittedName>
        <fullName evidence="4">Salicylate hydroxylase</fullName>
    </submittedName>
</protein>
<dbReference type="InterPro" id="IPR050493">
    <property type="entry name" value="FAD-dep_Monooxygenase_BioMet"/>
</dbReference>
<organism evidence="4 5">
    <name type="scientific">Actinocorallia herbida</name>
    <dbReference type="NCBI Taxonomy" id="58109"/>
    <lineage>
        <taxon>Bacteria</taxon>
        <taxon>Bacillati</taxon>
        <taxon>Actinomycetota</taxon>
        <taxon>Actinomycetes</taxon>
        <taxon>Streptosporangiales</taxon>
        <taxon>Thermomonosporaceae</taxon>
        <taxon>Actinocorallia</taxon>
    </lineage>
</organism>
<dbReference type="PANTHER" id="PTHR13789">
    <property type="entry name" value="MONOOXYGENASE"/>
    <property type="match status" value="1"/>
</dbReference>
<dbReference type="SUPFAM" id="SSF54373">
    <property type="entry name" value="FAD-linked reductases, C-terminal domain"/>
    <property type="match status" value="1"/>
</dbReference>
<dbReference type="Pfam" id="PF01494">
    <property type="entry name" value="FAD_binding_3"/>
    <property type="match status" value="1"/>
</dbReference>
<evidence type="ECO:0000256" key="2">
    <source>
        <dbReference type="ARBA" id="ARBA00023033"/>
    </source>
</evidence>
<dbReference type="GO" id="GO:0071949">
    <property type="term" value="F:FAD binding"/>
    <property type="evidence" value="ECO:0007669"/>
    <property type="project" value="InterPro"/>
</dbReference>
<evidence type="ECO:0000256" key="1">
    <source>
        <dbReference type="ARBA" id="ARBA00023002"/>
    </source>
</evidence>
<dbReference type="AlphaFoldDB" id="A0A3N1CZE3"/>
<dbReference type="SUPFAM" id="SSF51905">
    <property type="entry name" value="FAD/NAD(P)-binding domain"/>
    <property type="match status" value="1"/>
</dbReference>
<dbReference type="InterPro" id="IPR002938">
    <property type="entry name" value="FAD-bd"/>
</dbReference>
<dbReference type="PRINTS" id="PR00420">
    <property type="entry name" value="RNGMNOXGNASE"/>
</dbReference>
<dbReference type="Proteomes" id="UP000272400">
    <property type="component" value="Unassembled WGS sequence"/>
</dbReference>
<name>A0A3N1CZE3_9ACTN</name>
<evidence type="ECO:0000313" key="4">
    <source>
        <dbReference type="EMBL" id="ROO86158.1"/>
    </source>
</evidence>
<dbReference type="PANTHER" id="PTHR13789:SF309">
    <property type="entry name" value="PUTATIVE (AFU_ORTHOLOGUE AFUA_6G14510)-RELATED"/>
    <property type="match status" value="1"/>
</dbReference>
<dbReference type="OrthoDB" id="9782160at2"/>
<sequence length="402" mass="42572">MYAVVIGAGIGGLTAAVALRRAGHEVTVLEQSRQISEVGAGIGLGPNAVGALSALGLADRLAPDVAVPTWTTRRRWQDGAELFRSPLGTTVDAFGHPFWFAHRGDLQRALLDAAQDPALPGRPVRVLTGRRVAGVDAATGRVGTADGTVFTPDFTIGADGIRSVVRRELFGAEDPAYTGHSGFRTQVPAERLLADRALAEFVERNGFESWLGPGAHVVHCPFRRGKVINVTCCIEAPALSTGATSGPVGVAETLAHLEGWHEPLRRLITEGNGVIRYDIYVQPALESWTAGRVALLGDGCHPMLPYLGQGAAQAIEDGQALGAAFAALDDPAEAFAAFEALRLERANRAQSLSAANATTFHLPDGEAQRARDKAVAEGAIDSSVQDWLWRYQDPEGALRRSA</sequence>
<gene>
    <name evidence="4" type="ORF">EDD29_3721</name>
</gene>
<accession>A0A3N1CZE3</accession>
<dbReference type="InterPro" id="IPR036188">
    <property type="entry name" value="FAD/NAD-bd_sf"/>
</dbReference>
<dbReference type="EMBL" id="RJKE01000001">
    <property type="protein sequence ID" value="ROO86158.1"/>
    <property type="molecule type" value="Genomic_DNA"/>
</dbReference>
<dbReference type="Gene3D" id="3.50.50.60">
    <property type="entry name" value="FAD/NAD(P)-binding domain"/>
    <property type="match status" value="1"/>
</dbReference>
<dbReference type="GO" id="GO:0004497">
    <property type="term" value="F:monooxygenase activity"/>
    <property type="evidence" value="ECO:0007669"/>
    <property type="project" value="UniProtKB-KW"/>
</dbReference>
<keyword evidence="1" id="KW-0560">Oxidoreductase</keyword>
<dbReference type="RefSeq" id="WP_123665586.1">
    <property type="nucleotide sequence ID" value="NZ_RJKE01000001.1"/>
</dbReference>
<reference evidence="4 5" key="1">
    <citation type="submission" date="2018-11" db="EMBL/GenBank/DDBJ databases">
        <title>Sequencing the genomes of 1000 actinobacteria strains.</title>
        <authorList>
            <person name="Klenk H.-P."/>
        </authorList>
    </citation>
    <scope>NUCLEOTIDE SEQUENCE [LARGE SCALE GENOMIC DNA]</scope>
    <source>
        <strain evidence="4 5">DSM 44254</strain>
    </source>
</reference>
<keyword evidence="2" id="KW-0503">Monooxygenase</keyword>
<comment type="caution">
    <text evidence="4">The sequence shown here is derived from an EMBL/GenBank/DDBJ whole genome shotgun (WGS) entry which is preliminary data.</text>
</comment>
<feature type="domain" description="FAD-binding" evidence="3">
    <location>
        <begin position="4"/>
        <end position="328"/>
    </location>
</feature>
<evidence type="ECO:0000313" key="5">
    <source>
        <dbReference type="Proteomes" id="UP000272400"/>
    </source>
</evidence>